<dbReference type="Proteomes" id="UP000708148">
    <property type="component" value="Unassembled WGS sequence"/>
</dbReference>
<evidence type="ECO:0000313" key="2">
    <source>
        <dbReference type="Proteomes" id="UP000708148"/>
    </source>
</evidence>
<proteinExistence type="predicted"/>
<evidence type="ECO:0000313" key="1">
    <source>
        <dbReference type="EMBL" id="CAD7695996.1"/>
    </source>
</evidence>
<dbReference type="PANTHER" id="PTHR31579">
    <property type="entry name" value="OS03G0796600 PROTEIN"/>
    <property type="match status" value="1"/>
</dbReference>
<accession>A0A8S1ILT2</accession>
<protein>
    <submittedName>
        <fullName evidence="1">Uncharacterized protein</fullName>
    </submittedName>
</protein>
<gene>
    <name evidence="1" type="ORF">OSTQU699_LOCUS1357</name>
</gene>
<keyword evidence="2" id="KW-1185">Reference proteome</keyword>
<dbReference type="OrthoDB" id="691424at2759"/>
<dbReference type="Pfam" id="PF04720">
    <property type="entry name" value="PDDEXK_6"/>
    <property type="match status" value="1"/>
</dbReference>
<dbReference type="InterPro" id="IPR006502">
    <property type="entry name" value="PDDEXK-like"/>
</dbReference>
<organism evidence="1 2">
    <name type="scientific">Ostreobium quekettii</name>
    <dbReference type="NCBI Taxonomy" id="121088"/>
    <lineage>
        <taxon>Eukaryota</taxon>
        <taxon>Viridiplantae</taxon>
        <taxon>Chlorophyta</taxon>
        <taxon>core chlorophytes</taxon>
        <taxon>Ulvophyceae</taxon>
        <taxon>TCBD clade</taxon>
        <taxon>Bryopsidales</taxon>
        <taxon>Ostreobineae</taxon>
        <taxon>Ostreobiaceae</taxon>
        <taxon>Ostreobium</taxon>
    </lineage>
</organism>
<dbReference type="PANTHER" id="PTHR31579:SF1">
    <property type="entry name" value="OS03G0796600 PROTEIN"/>
    <property type="match status" value="1"/>
</dbReference>
<comment type="caution">
    <text evidence="1">The sequence shown here is derived from an EMBL/GenBank/DDBJ whole genome shotgun (WGS) entry which is preliminary data.</text>
</comment>
<dbReference type="AlphaFoldDB" id="A0A8S1ILT2"/>
<dbReference type="EMBL" id="CAJHUC010000417">
    <property type="protein sequence ID" value="CAD7695996.1"/>
    <property type="molecule type" value="Genomic_DNA"/>
</dbReference>
<sequence length="318" mass="34715">MDVSDPYGTVAGAQRPAPWHAPPWCPHMPAACRPPISTTRIDRHRGRSLSPLASPTRRPPIDRAAPIFLRPVPCQQLHSLASILRPLRLRQPQFRPPPSSPSPAESSLHNVIQVARDVGTATRHSSAGVEDLASRLSAAGHSVIIRRTGGCQTPPLPATQVFENLRHSHLIVTGTAGDAALIVEPAFRDQFAIANPTREYENMLNLAPDCFVGASEDLLGAVDLLCAAMRVAFLTTGRAVPPWRRRKSLASKWAPKTYQTEEINYVWSASEGPQTEVSPKLDRVMGDGKFAFLSSSNETAKDFRVKDDMPRIIVVGPK</sequence>
<name>A0A8S1ILT2_9CHLO</name>
<reference evidence="1" key="1">
    <citation type="submission" date="2020-12" db="EMBL/GenBank/DDBJ databases">
        <authorList>
            <person name="Iha C."/>
        </authorList>
    </citation>
    <scope>NUCLEOTIDE SEQUENCE</scope>
</reference>